<protein>
    <submittedName>
        <fullName evidence="1">Uncharacterized protein</fullName>
    </submittedName>
</protein>
<reference evidence="1 2" key="1">
    <citation type="submission" date="2020-02" db="EMBL/GenBank/DDBJ databases">
        <title>Whole-genome analyses of novel actinobacteria.</title>
        <authorList>
            <person name="Sahin N."/>
            <person name="Gencbay T."/>
        </authorList>
    </citation>
    <scope>NUCLEOTIDE SEQUENCE [LARGE SCALE GENOMIC DNA]</scope>
    <source>
        <strain evidence="1 2">HC44</strain>
    </source>
</reference>
<comment type="caution">
    <text evidence="1">The sequence shown here is derived from an EMBL/GenBank/DDBJ whole genome shotgun (WGS) entry which is preliminary data.</text>
</comment>
<dbReference type="Proteomes" id="UP000472335">
    <property type="component" value="Unassembled WGS sequence"/>
</dbReference>
<dbReference type="AlphaFoldDB" id="A0A6G4VIL6"/>
<name>A0A6G4VIL6_9ACTN</name>
<keyword evidence="2" id="KW-1185">Reference proteome</keyword>
<gene>
    <name evidence="1" type="ORF">G5C60_41025</name>
</gene>
<sequence>MTATGSADGDRVQLRPQADVRRLEGILAGYGDWYWADNSSYSTSKCLNFLGSLRNDNYKFELTMYSTVS</sequence>
<evidence type="ECO:0000313" key="2">
    <source>
        <dbReference type="Proteomes" id="UP000472335"/>
    </source>
</evidence>
<evidence type="ECO:0000313" key="1">
    <source>
        <dbReference type="EMBL" id="NGO13811.1"/>
    </source>
</evidence>
<accession>A0A6G4VIL6</accession>
<dbReference type="EMBL" id="JAAKZY010000213">
    <property type="protein sequence ID" value="NGO13811.1"/>
    <property type="molecule type" value="Genomic_DNA"/>
</dbReference>
<proteinExistence type="predicted"/>
<dbReference type="RefSeq" id="WP_165267590.1">
    <property type="nucleotide sequence ID" value="NZ_JAAKZY010000213.1"/>
</dbReference>
<organism evidence="1 2">
    <name type="scientific">Streptomyces scabichelini</name>
    <dbReference type="NCBI Taxonomy" id="2711217"/>
    <lineage>
        <taxon>Bacteria</taxon>
        <taxon>Bacillati</taxon>
        <taxon>Actinomycetota</taxon>
        <taxon>Actinomycetes</taxon>
        <taxon>Kitasatosporales</taxon>
        <taxon>Streptomycetaceae</taxon>
        <taxon>Streptomyces</taxon>
    </lineage>
</organism>